<name>A0ABX2ZU70_9BACI</name>
<dbReference type="RefSeq" id="WP_069032392.1">
    <property type="nucleotide sequence ID" value="NZ_MDKC01000002.1"/>
</dbReference>
<sequence>MHKLACPRCKTNKSRFYLIEQNPKAVKLNAQSGDVEIEEYVSSGLDPFFVPYKGPEYLVQCGTCGLIDQSVMFEKTADSLKF</sequence>
<dbReference type="Proteomes" id="UP000094580">
    <property type="component" value="Unassembled WGS sequence"/>
</dbReference>
<reference evidence="1 2" key="1">
    <citation type="submission" date="2016-07" db="EMBL/GenBank/DDBJ databases">
        <authorList>
            <person name="Townsley L."/>
            <person name="Shank E.A."/>
        </authorList>
    </citation>
    <scope>NUCLEOTIDE SEQUENCE [LARGE SCALE GENOMIC DNA]</scope>
    <source>
        <strain evidence="1 2">CH01</strain>
    </source>
</reference>
<organism evidence="1 2">
    <name type="scientific">Gottfriedia luciferensis</name>
    <dbReference type="NCBI Taxonomy" id="178774"/>
    <lineage>
        <taxon>Bacteria</taxon>
        <taxon>Bacillati</taxon>
        <taxon>Bacillota</taxon>
        <taxon>Bacilli</taxon>
        <taxon>Bacillales</taxon>
        <taxon>Bacillaceae</taxon>
        <taxon>Gottfriedia</taxon>
    </lineage>
</organism>
<accession>A0ABX2ZU70</accession>
<evidence type="ECO:0000313" key="1">
    <source>
        <dbReference type="EMBL" id="ODG93316.1"/>
    </source>
</evidence>
<protein>
    <submittedName>
        <fullName evidence="1">DNA alkylation repair protein</fullName>
    </submittedName>
</protein>
<gene>
    <name evidence="1" type="ORF">BED47_03230</name>
</gene>
<proteinExistence type="predicted"/>
<evidence type="ECO:0000313" key="2">
    <source>
        <dbReference type="Proteomes" id="UP000094580"/>
    </source>
</evidence>
<keyword evidence="2" id="KW-1185">Reference proteome</keyword>
<dbReference type="EMBL" id="MDKC01000002">
    <property type="protein sequence ID" value="ODG93316.1"/>
    <property type="molecule type" value="Genomic_DNA"/>
</dbReference>
<comment type="caution">
    <text evidence="1">The sequence shown here is derived from an EMBL/GenBank/DDBJ whole genome shotgun (WGS) entry which is preliminary data.</text>
</comment>